<reference evidence="1" key="1">
    <citation type="journal article" date="2020" name="Nat. Commun.">
        <title>Large-scale genome sequencing of mycorrhizal fungi provides insights into the early evolution of symbiotic traits.</title>
        <authorList>
            <person name="Miyauchi S."/>
            <person name="Kiss E."/>
            <person name="Kuo A."/>
            <person name="Drula E."/>
            <person name="Kohler A."/>
            <person name="Sanchez-Garcia M."/>
            <person name="Morin E."/>
            <person name="Andreopoulos B."/>
            <person name="Barry K.W."/>
            <person name="Bonito G."/>
            <person name="Buee M."/>
            <person name="Carver A."/>
            <person name="Chen C."/>
            <person name="Cichocki N."/>
            <person name="Clum A."/>
            <person name="Culley D."/>
            <person name="Crous P.W."/>
            <person name="Fauchery L."/>
            <person name="Girlanda M."/>
            <person name="Hayes R.D."/>
            <person name="Keri Z."/>
            <person name="LaButti K."/>
            <person name="Lipzen A."/>
            <person name="Lombard V."/>
            <person name="Magnuson J."/>
            <person name="Maillard F."/>
            <person name="Murat C."/>
            <person name="Nolan M."/>
            <person name="Ohm R.A."/>
            <person name="Pangilinan J."/>
            <person name="Pereira M.F."/>
            <person name="Perotto S."/>
            <person name="Peter M."/>
            <person name="Pfister S."/>
            <person name="Riley R."/>
            <person name="Sitrit Y."/>
            <person name="Stielow J.B."/>
            <person name="Szollosi G."/>
            <person name="Zifcakova L."/>
            <person name="Stursova M."/>
            <person name="Spatafora J.W."/>
            <person name="Tedersoo L."/>
            <person name="Vaario L.M."/>
            <person name="Yamada A."/>
            <person name="Yan M."/>
            <person name="Wang P."/>
            <person name="Xu J."/>
            <person name="Bruns T."/>
            <person name="Baldrian P."/>
            <person name="Vilgalys R."/>
            <person name="Dunand C."/>
            <person name="Henrissat B."/>
            <person name="Grigoriev I.V."/>
            <person name="Hibbett D."/>
            <person name="Nagy L.G."/>
            <person name="Martin F.M."/>
        </authorList>
    </citation>
    <scope>NUCLEOTIDE SEQUENCE</scope>
    <source>
        <strain evidence="1">UP504</strain>
    </source>
</reference>
<dbReference type="AlphaFoldDB" id="A0A9P6E2D7"/>
<organism evidence="1 2">
    <name type="scientific">Hydnum rufescens UP504</name>
    <dbReference type="NCBI Taxonomy" id="1448309"/>
    <lineage>
        <taxon>Eukaryota</taxon>
        <taxon>Fungi</taxon>
        <taxon>Dikarya</taxon>
        <taxon>Basidiomycota</taxon>
        <taxon>Agaricomycotina</taxon>
        <taxon>Agaricomycetes</taxon>
        <taxon>Cantharellales</taxon>
        <taxon>Hydnaceae</taxon>
        <taxon>Hydnum</taxon>
    </lineage>
</organism>
<accession>A0A9P6E2D7</accession>
<name>A0A9P6E2D7_9AGAM</name>
<dbReference type="EMBL" id="MU128910">
    <property type="protein sequence ID" value="KAF9520868.1"/>
    <property type="molecule type" value="Genomic_DNA"/>
</dbReference>
<comment type="caution">
    <text evidence="1">The sequence shown here is derived from an EMBL/GenBank/DDBJ whole genome shotgun (WGS) entry which is preliminary data.</text>
</comment>
<feature type="non-terminal residue" evidence="1">
    <location>
        <position position="1"/>
    </location>
</feature>
<evidence type="ECO:0000313" key="1">
    <source>
        <dbReference type="EMBL" id="KAF9520868.1"/>
    </source>
</evidence>
<gene>
    <name evidence="1" type="ORF">BS47DRAFT_1335540</name>
</gene>
<sequence>LSHGFRHTGIFLRFHPGSLDAAHARLVQEFPDLVHTQFNHYPESSDVGANVLLAQIQTFYGPVSSLPGYDAHTCRPPGPRLIFDSVKAASDALVKLDGREAGVRHHWTVRYDQTQLSPWAKTYATANLQVKGTFQGEYYLTKRTITDLPGESARFSGSPYYSSPANSSRLNVPTEPSPGRGVFANIIFNSTRASTDALESLLHRRIGPVGNAVIFRNGRYTESAPWFDDPKFSRTCTLVIEGRGQPPKLGVLENKFKSLRGFKNVKEGEETSPRLRQGC</sequence>
<evidence type="ECO:0000313" key="2">
    <source>
        <dbReference type="Proteomes" id="UP000886523"/>
    </source>
</evidence>
<proteinExistence type="predicted"/>
<protein>
    <submittedName>
        <fullName evidence="1">Uncharacterized protein</fullName>
    </submittedName>
</protein>
<keyword evidence="2" id="KW-1185">Reference proteome</keyword>
<dbReference type="Proteomes" id="UP000886523">
    <property type="component" value="Unassembled WGS sequence"/>
</dbReference>